<keyword evidence="1" id="KW-1133">Transmembrane helix</keyword>
<protein>
    <submittedName>
        <fullName evidence="2">Uncharacterized protein</fullName>
    </submittedName>
</protein>
<organism evidence="2 3">
    <name type="scientific">Candidatus Faecousia excrementigallinarum</name>
    <dbReference type="NCBI Taxonomy" id="2840806"/>
    <lineage>
        <taxon>Bacteria</taxon>
        <taxon>Bacillati</taxon>
        <taxon>Bacillota</taxon>
        <taxon>Clostridia</taxon>
        <taxon>Eubacteriales</taxon>
        <taxon>Oscillospiraceae</taxon>
        <taxon>Faecousia</taxon>
    </lineage>
</organism>
<dbReference type="Proteomes" id="UP000886796">
    <property type="component" value="Unassembled WGS sequence"/>
</dbReference>
<evidence type="ECO:0000313" key="3">
    <source>
        <dbReference type="Proteomes" id="UP000886796"/>
    </source>
</evidence>
<dbReference type="AlphaFoldDB" id="A0A9D0Z1L8"/>
<keyword evidence="1" id="KW-0812">Transmembrane</keyword>
<keyword evidence="1" id="KW-0472">Membrane</keyword>
<accession>A0A9D0Z1L8</accession>
<comment type="caution">
    <text evidence="2">The sequence shown here is derived from an EMBL/GenBank/DDBJ whole genome shotgun (WGS) entry which is preliminary data.</text>
</comment>
<dbReference type="EMBL" id="DVFK01000024">
    <property type="protein sequence ID" value="HIQ67254.1"/>
    <property type="molecule type" value="Genomic_DNA"/>
</dbReference>
<sequence length="109" mass="12154">MKKMDEMAKNILLRAQALGYKSTLILLSLWTFYNCYQVLANGAKYSPLPGLIVCFAVGVQGFAQMVMKRKMVAGDEEYREPNKFLWAIVAVVALSAILLSVGTFILMKV</sequence>
<feature type="transmembrane region" description="Helical" evidence="1">
    <location>
        <begin position="12"/>
        <end position="33"/>
    </location>
</feature>
<evidence type="ECO:0000256" key="1">
    <source>
        <dbReference type="SAM" id="Phobius"/>
    </source>
</evidence>
<proteinExistence type="predicted"/>
<gene>
    <name evidence="2" type="ORF">IAB74_01925</name>
</gene>
<feature type="transmembrane region" description="Helical" evidence="1">
    <location>
        <begin position="84"/>
        <end position="107"/>
    </location>
</feature>
<reference evidence="2" key="1">
    <citation type="submission" date="2020-10" db="EMBL/GenBank/DDBJ databases">
        <authorList>
            <person name="Gilroy R."/>
        </authorList>
    </citation>
    <scope>NUCLEOTIDE SEQUENCE</scope>
    <source>
        <strain evidence="2">13361</strain>
    </source>
</reference>
<feature type="transmembrane region" description="Helical" evidence="1">
    <location>
        <begin position="45"/>
        <end position="63"/>
    </location>
</feature>
<name>A0A9D0Z1L8_9FIRM</name>
<evidence type="ECO:0000313" key="2">
    <source>
        <dbReference type="EMBL" id="HIQ67254.1"/>
    </source>
</evidence>
<reference evidence="2" key="2">
    <citation type="journal article" date="2021" name="PeerJ">
        <title>Extensive microbial diversity within the chicken gut microbiome revealed by metagenomics and culture.</title>
        <authorList>
            <person name="Gilroy R."/>
            <person name="Ravi A."/>
            <person name="Getino M."/>
            <person name="Pursley I."/>
            <person name="Horton D.L."/>
            <person name="Alikhan N.F."/>
            <person name="Baker D."/>
            <person name="Gharbi K."/>
            <person name="Hall N."/>
            <person name="Watson M."/>
            <person name="Adriaenssens E.M."/>
            <person name="Foster-Nyarko E."/>
            <person name="Jarju S."/>
            <person name="Secka A."/>
            <person name="Antonio M."/>
            <person name="Oren A."/>
            <person name="Chaudhuri R.R."/>
            <person name="La Ragione R."/>
            <person name="Hildebrand F."/>
            <person name="Pallen M.J."/>
        </authorList>
    </citation>
    <scope>NUCLEOTIDE SEQUENCE</scope>
    <source>
        <strain evidence="2">13361</strain>
    </source>
</reference>